<evidence type="ECO:0000313" key="2">
    <source>
        <dbReference type="Proteomes" id="UP001329430"/>
    </source>
</evidence>
<comment type="caution">
    <text evidence="1">The sequence shown here is derived from an EMBL/GenBank/DDBJ whole genome shotgun (WGS) entry which is preliminary data.</text>
</comment>
<accession>A0AAN7VC67</accession>
<sequence length="266" mass="28811">MSSHLTTTSVRIDQRASCAGLESTGRTAKKPPPLLRSRTLPAIVVPGVSILQAQLGNYNQDVQSPPSYLAHRVSLTPRCHSAKVWDDSVTVDTRRKSAISRLCGSGNYGPERGADGTVLLRVPAPHVVAARAYRISSPSTSGTGLYKLTRLLNQGSKQQVVVDDTNVPRRLSWERKLSGTRLPRSSSIDSMVETIWAESISEATTPPPTDKRPSLRLDRPLALVSPTVGRRMKGQRGINVSAMTDLSSLCAETLEGGETIGRRVKH</sequence>
<reference evidence="1 2" key="1">
    <citation type="journal article" date="2024" name="Insects">
        <title>An Improved Chromosome-Level Genome Assembly of the Firefly Pyrocoelia pectoralis.</title>
        <authorList>
            <person name="Fu X."/>
            <person name="Meyer-Rochow V.B."/>
            <person name="Ballantyne L."/>
            <person name="Zhu X."/>
        </authorList>
    </citation>
    <scope>NUCLEOTIDE SEQUENCE [LARGE SCALE GENOMIC DNA]</scope>
    <source>
        <strain evidence="1">XCY_ONT2</strain>
    </source>
</reference>
<dbReference type="Proteomes" id="UP001329430">
    <property type="component" value="Chromosome 7"/>
</dbReference>
<dbReference type="EMBL" id="JAVRBK010000007">
    <property type="protein sequence ID" value="KAK5640729.1"/>
    <property type="molecule type" value="Genomic_DNA"/>
</dbReference>
<dbReference type="AlphaFoldDB" id="A0AAN7VC67"/>
<evidence type="ECO:0000313" key="1">
    <source>
        <dbReference type="EMBL" id="KAK5640729.1"/>
    </source>
</evidence>
<proteinExistence type="predicted"/>
<organism evidence="1 2">
    <name type="scientific">Pyrocoelia pectoralis</name>
    <dbReference type="NCBI Taxonomy" id="417401"/>
    <lineage>
        <taxon>Eukaryota</taxon>
        <taxon>Metazoa</taxon>
        <taxon>Ecdysozoa</taxon>
        <taxon>Arthropoda</taxon>
        <taxon>Hexapoda</taxon>
        <taxon>Insecta</taxon>
        <taxon>Pterygota</taxon>
        <taxon>Neoptera</taxon>
        <taxon>Endopterygota</taxon>
        <taxon>Coleoptera</taxon>
        <taxon>Polyphaga</taxon>
        <taxon>Elateriformia</taxon>
        <taxon>Elateroidea</taxon>
        <taxon>Lampyridae</taxon>
        <taxon>Lampyrinae</taxon>
        <taxon>Pyrocoelia</taxon>
    </lineage>
</organism>
<name>A0AAN7VC67_9COLE</name>
<keyword evidence="2" id="KW-1185">Reference proteome</keyword>
<gene>
    <name evidence="1" type="ORF">RI129_009276</name>
</gene>
<protein>
    <submittedName>
        <fullName evidence="1">Uncharacterized protein</fullName>
    </submittedName>
</protein>